<feature type="domain" description="Ig-like" evidence="9">
    <location>
        <begin position="28"/>
        <end position="131"/>
    </location>
</feature>
<dbReference type="OMA" id="RNCGQTK"/>
<evidence type="ECO:0000259" key="9">
    <source>
        <dbReference type="PROSITE" id="PS50835"/>
    </source>
</evidence>
<dbReference type="SUPFAM" id="SSF48726">
    <property type="entry name" value="Immunoglobulin"/>
    <property type="match status" value="2"/>
</dbReference>
<evidence type="ECO:0000256" key="3">
    <source>
        <dbReference type="ARBA" id="ARBA00022729"/>
    </source>
</evidence>
<keyword evidence="5 8" id="KW-0472">Membrane</keyword>
<dbReference type="GO" id="GO:0005886">
    <property type="term" value="C:plasma membrane"/>
    <property type="evidence" value="ECO:0007669"/>
    <property type="project" value="UniProtKB-SubCell"/>
</dbReference>
<dbReference type="InterPro" id="IPR013783">
    <property type="entry name" value="Ig-like_fold"/>
</dbReference>
<keyword evidence="8" id="KW-1133">Transmembrane helix</keyword>
<evidence type="ECO:0000256" key="7">
    <source>
        <dbReference type="ARBA" id="ARBA00023180"/>
    </source>
</evidence>
<evidence type="ECO:0000313" key="10">
    <source>
        <dbReference type="Ensembl" id="ENSPFOP00000006936.1"/>
    </source>
</evidence>
<organism evidence="10 11">
    <name type="scientific">Poecilia formosa</name>
    <name type="common">Amazon molly</name>
    <name type="synonym">Limia formosa</name>
    <dbReference type="NCBI Taxonomy" id="48698"/>
    <lineage>
        <taxon>Eukaryota</taxon>
        <taxon>Metazoa</taxon>
        <taxon>Chordata</taxon>
        <taxon>Craniata</taxon>
        <taxon>Vertebrata</taxon>
        <taxon>Euteleostomi</taxon>
        <taxon>Actinopterygii</taxon>
        <taxon>Neopterygii</taxon>
        <taxon>Teleostei</taxon>
        <taxon>Neoteleostei</taxon>
        <taxon>Acanthomorphata</taxon>
        <taxon>Ovalentaria</taxon>
        <taxon>Atherinomorphae</taxon>
        <taxon>Cyprinodontiformes</taxon>
        <taxon>Poeciliidae</taxon>
        <taxon>Poeciliinae</taxon>
        <taxon>Poecilia</taxon>
    </lineage>
</organism>
<dbReference type="Gene3D" id="2.60.40.10">
    <property type="entry name" value="Immunoglobulins"/>
    <property type="match status" value="2"/>
</dbReference>
<feature type="domain" description="Ig-like" evidence="9">
    <location>
        <begin position="144"/>
        <end position="234"/>
    </location>
</feature>
<evidence type="ECO:0000256" key="2">
    <source>
        <dbReference type="ARBA" id="ARBA00022475"/>
    </source>
</evidence>
<feature type="transmembrane region" description="Helical" evidence="8">
    <location>
        <begin position="259"/>
        <end position="281"/>
    </location>
</feature>
<evidence type="ECO:0000256" key="1">
    <source>
        <dbReference type="ARBA" id="ARBA00004236"/>
    </source>
</evidence>
<name>A0A087XMD3_POEFO</name>
<dbReference type="Pfam" id="PF07686">
    <property type="entry name" value="V-set"/>
    <property type="match status" value="1"/>
</dbReference>
<dbReference type="GO" id="GO:0002376">
    <property type="term" value="P:immune system process"/>
    <property type="evidence" value="ECO:0007669"/>
    <property type="project" value="UniProtKB-KW"/>
</dbReference>
<keyword evidence="3" id="KW-0732">Signal</keyword>
<dbReference type="PROSITE" id="PS50835">
    <property type="entry name" value="IG_LIKE"/>
    <property type="match status" value="2"/>
</dbReference>
<dbReference type="Proteomes" id="UP000028760">
    <property type="component" value="Unassembled WGS sequence"/>
</dbReference>
<keyword evidence="7" id="KW-0325">Glycoprotein</keyword>
<dbReference type="SMART" id="SM00409">
    <property type="entry name" value="IG"/>
    <property type="match status" value="2"/>
</dbReference>
<dbReference type="InterPro" id="IPR003599">
    <property type="entry name" value="Ig_sub"/>
</dbReference>
<dbReference type="Ensembl" id="ENSPFOT00000006948.1">
    <property type="protein sequence ID" value="ENSPFOP00000006936.1"/>
    <property type="gene ID" value="ENSPFOG00000007015.1"/>
</dbReference>
<protein>
    <recommendedName>
        <fullName evidence="9">Ig-like domain-containing protein</fullName>
    </recommendedName>
</protein>
<evidence type="ECO:0000256" key="4">
    <source>
        <dbReference type="ARBA" id="ARBA00022859"/>
    </source>
</evidence>
<evidence type="ECO:0000256" key="6">
    <source>
        <dbReference type="ARBA" id="ARBA00023157"/>
    </source>
</evidence>
<dbReference type="GeneTree" id="ENSGT01030000234530"/>
<keyword evidence="6" id="KW-1015">Disulfide bond</keyword>
<dbReference type="SMART" id="SM00406">
    <property type="entry name" value="IGv"/>
    <property type="match status" value="1"/>
</dbReference>
<dbReference type="InterPro" id="IPR052051">
    <property type="entry name" value="TCR_complex_component"/>
</dbReference>
<sequence>MQSTVKCCYIFDIVFIISKKLNEDMPIPYSLKRPRRFSKCNIGDNITFDCNASEKDLKFVNWYKQSLGYMVEIVGSVILGQPTISEKFKGSHFAITIKGSHYDLTIFNISKEDEATYLCHIGTTYSQKFISGTFLAVNDDKQQKSLYLKQHPNSRLVHQGETVNLQCSLLSKNKEKSQCPTKPSMYWFRTESERFHPGIIYTQTNISDKDLDRSCSYSLSVQDSSDAGVYYSAVVACGSIVIGEGTKVEMKLEQNVDSLVITLGGLLACCVIVIVLLIIYIKLKRNCGQTKAEALKLGKYIPDNFFTTRSDGEAIEVNYASVQTWVKRSNEKKNHPQECVYSTVKSDGHQNQLSSL</sequence>
<comment type="subcellular location">
    <subcellularLocation>
        <location evidence="1">Cell membrane</location>
    </subcellularLocation>
</comment>
<dbReference type="AlphaFoldDB" id="A0A087XMD3"/>
<proteinExistence type="predicted"/>
<keyword evidence="4" id="KW-0391">Immunity</keyword>
<evidence type="ECO:0000256" key="5">
    <source>
        <dbReference type="ARBA" id="ARBA00023136"/>
    </source>
</evidence>
<reference evidence="10" key="2">
    <citation type="submission" date="2025-08" db="UniProtKB">
        <authorList>
            <consortium name="Ensembl"/>
        </authorList>
    </citation>
    <scope>IDENTIFICATION</scope>
</reference>
<evidence type="ECO:0000256" key="8">
    <source>
        <dbReference type="SAM" id="Phobius"/>
    </source>
</evidence>
<keyword evidence="8" id="KW-0812">Transmembrane</keyword>
<dbReference type="InterPro" id="IPR036179">
    <property type="entry name" value="Ig-like_dom_sf"/>
</dbReference>
<dbReference type="PANTHER" id="PTHR19433:SF127">
    <property type="entry name" value="NITR9"/>
    <property type="match status" value="1"/>
</dbReference>
<accession>A0A087XMD3</accession>
<reference evidence="11" key="1">
    <citation type="submission" date="2013-10" db="EMBL/GenBank/DDBJ databases">
        <authorList>
            <person name="Schartl M."/>
            <person name="Warren W."/>
        </authorList>
    </citation>
    <scope>NUCLEOTIDE SEQUENCE [LARGE SCALE GENOMIC DNA]</scope>
    <source>
        <strain evidence="11">female</strain>
    </source>
</reference>
<dbReference type="PANTHER" id="PTHR19433">
    <property type="entry name" value="T-CELL RECEPTOR ALPHA CHAIN V REGION-RELATED"/>
    <property type="match status" value="1"/>
</dbReference>
<dbReference type="CDD" id="cd00099">
    <property type="entry name" value="IgV"/>
    <property type="match status" value="2"/>
</dbReference>
<keyword evidence="11" id="KW-1185">Reference proteome</keyword>
<keyword evidence="2" id="KW-1003">Cell membrane</keyword>
<dbReference type="GO" id="GO:0009617">
    <property type="term" value="P:response to bacterium"/>
    <property type="evidence" value="ECO:0007669"/>
    <property type="project" value="TreeGrafter"/>
</dbReference>
<dbReference type="InterPro" id="IPR013106">
    <property type="entry name" value="Ig_V-set"/>
</dbReference>
<dbReference type="InterPro" id="IPR007110">
    <property type="entry name" value="Ig-like_dom"/>
</dbReference>
<evidence type="ECO:0000313" key="11">
    <source>
        <dbReference type="Proteomes" id="UP000028760"/>
    </source>
</evidence>
<reference evidence="10" key="3">
    <citation type="submission" date="2025-09" db="UniProtKB">
        <authorList>
            <consortium name="Ensembl"/>
        </authorList>
    </citation>
    <scope>IDENTIFICATION</scope>
</reference>
<dbReference type="EMBL" id="AYCK01003795">
    <property type="status" value="NOT_ANNOTATED_CDS"/>
    <property type="molecule type" value="Genomic_DNA"/>
</dbReference>